<dbReference type="Pfam" id="PF26013">
    <property type="entry name" value="DUF8004"/>
    <property type="match status" value="1"/>
</dbReference>
<feature type="domain" description="DUF8004" evidence="2">
    <location>
        <begin position="222"/>
        <end position="310"/>
    </location>
</feature>
<protein>
    <recommendedName>
        <fullName evidence="2">DUF8004 domain-containing protein</fullName>
    </recommendedName>
</protein>
<feature type="compositionally biased region" description="Polar residues" evidence="1">
    <location>
        <begin position="1"/>
        <end position="25"/>
    </location>
</feature>
<accession>A0AAV9V214</accession>
<evidence type="ECO:0000256" key="1">
    <source>
        <dbReference type="SAM" id="MobiDB-lite"/>
    </source>
</evidence>
<evidence type="ECO:0000313" key="3">
    <source>
        <dbReference type="EMBL" id="KAK6353595.1"/>
    </source>
</evidence>
<feature type="region of interest" description="Disordered" evidence="1">
    <location>
        <begin position="1"/>
        <end position="35"/>
    </location>
</feature>
<keyword evidence="4" id="KW-1185">Reference proteome</keyword>
<evidence type="ECO:0000313" key="4">
    <source>
        <dbReference type="Proteomes" id="UP001375240"/>
    </source>
</evidence>
<evidence type="ECO:0000259" key="2">
    <source>
        <dbReference type="Pfam" id="PF26013"/>
    </source>
</evidence>
<dbReference type="Proteomes" id="UP001375240">
    <property type="component" value="Unassembled WGS sequence"/>
</dbReference>
<name>A0AAV9V214_9PEZI</name>
<organism evidence="3 4">
    <name type="scientific">Orbilia brochopaga</name>
    <dbReference type="NCBI Taxonomy" id="3140254"/>
    <lineage>
        <taxon>Eukaryota</taxon>
        <taxon>Fungi</taxon>
        <taxon>Dikarya</taxon>
        <taxon>Ascomycota</taxon>
        <taxon>Pezizomycotina</taxon>
        <taxon>Orbiliomycetes</taxon>
        <taxon>Orbiliales</taxon>
        <taxon>Orbiliaceae</taxon>
        <taxon>Orbilia</taxon>
    </lineage>
</organism>
<reference evidence="3 4" key="1">
    <citation type="submission" date="2019-10" db="EMBL/GenBank/DDBJ databases">
        <authorList>
            <person name="Palmer J.M."/>
        </authorList>
    </citation>
    <scope>NUCLEOTIDE SEQUENCE [LARGE SCALE GENOMIC DNA]</scope>
    <source>
        <strain evidence="3 4">TWF696</strain>
    </source>
</reference>
<dbReference type="AlphaFoldDB" id="A0AAV9V214"/>
<sequence length="574" mass="64354">MATTASENAGSSSGPPMPSIFNSDAQEGGGPDQTDEELALAEEFRISKGLPKAYKIRSGQDLETCPPYNYYNLYNGHTVEELWDSKGDTLVYLSAKGDKDPTPSFCVQSSTLLGISGYWLAALSRDSWQAGFKIDRDKYPAASLALFFAPGEPTRPGRNKEPNALDLLRHYVTIRNVFACIFGVSCVDLHEDDSAYPLFSDFVDRIFMYCHGAGADSKFSETLSAFLEQSGLCDVRNDPVKAVALLRLADAFELKTFYHEAFSHCVGMWPQVRKCEENLSKPLARLVDDRYKCLMAKVDDVVIAIKAFQFKAFWKIKPPFFRDQPRDILQGCNEMGSFLSKYYSQTMSRRWPPKTIASRTVLGKVYADAIALYLLLADTRTARYSTTLGPATDSGLTRYEHLLYGFDRTVSKRGNYLTYGLPIFPDFSRQNNPVPALLLVPQPQPPPSGLGIPNDYADRVLNEDQLNQILSKLYNDDGMRGMDGGDDGNSSEAIRTAFMGFEKDLMKRKAKTPRGIADFRKGIWMMVYFLISMMEEVCVDEAVLFRDGVEYFLSADTKGICLWENTDDLTPARR</sequence>
<dbReference type="PANTHER" id="PTHR39601">
    <property type="entry name" value="CHORIOGENIN HMINOR"/>
    <property type="match status" value="1"/>
</dbReference>
<gene>
    <name evidence="3" type="ORF">TWF696_005558</name>
</gene>
<dbReference type="EMBL" id="JAVHNQ010000003">
    <property type="protein sequence ID" value="KAK6353595.1"/>
    <property type="molecule type" value="Genomic_DNA"/>
</dbReference>
<comment type="caution">
    <text evidence="3">The sequence shown here is derived from an EMBL/GenBank/DDBJ whole genome shotgun (WGS) entry which is preliminary data.</text>
</comment>
<dbReference type="InterPro" id="IPR058317">
    <property type="entry name" value="DUF8004"/>
</dbReference>
<proteinExistence type="predicted"/>
<dbReference type="PANTHER" id="PTHR39601:SF1">
    <property type="entry name" value="CHORIOGENIN HMINOR"/>
    <property type="match status" value="1"/>
</dbReference>